<gene>
    <name evidence="1" type="ORF">MARI151_20873</name>
</gene>
<reference evidence="1 2" key="1">
    <citation type="submission" date="2019-10" db="EMBL/GenBank/DDBJ databases">
        <authorList>
            <person name="Karimi E."/>
        </authorList>
    </citation>
    <scope>NUCLEOTIDE SEQUENCE [LARGE SCALE GENOMIC DNA]</scope>
    <source>
        <strain evidence="1">Maribacter sp. 151</strain>
    </source>
</reference>
<evidence type="ECO:0000313" key="2">
    <source>
        <dbReference type="Proteomes" id="UP000430202"/>
    </source>
</evidence>
<protein>
    <submittedName>
        <fullName evidence="1">Uncharacterized protein</fullName>
    </submittedName>
</protein>
<proteinExistence type="predicted"/>
<dbReference type="AlphaFoldDB" id="A0A653RLR8"/>
<name>A0A653RLR8_9FLAO</name>
<dbReference type="Proteomes" id="UP000430202">
    <property type="component" value="Unassembled WGS sequence"/>
</dbReference>
<evidence type="ECO:0000313" key="1">
    <source>
        <dbReference type="EMBL" id="VXB55144.1"/>
    </source>
</evidence>
<organism evidence="1 2">
    <name type="scientific">Maribacter litoralis</name>
    <dbReference type="NCBI Taxonomy" id="2059726"/>
    <lineage>
        <taxon>Bacteria</taxon>
        <taxon>Pseudomonadati</taxon>
        <taxon>Bacteroidota</taxon>
        <taxon>Flavobacteriia</taxon>
        <taxon>Flavobacteriales</taxon>
        <taxon>Flavobacteriaceae</taxon>
        <taxon>Maribacter</taxon>
    </lineage>
</organism>
<dbReference type="EMBL" id="CABWLR010000002">
    <property type="protein sequence ID" value="VXB55144.1"/>
    <property type="molecule type" value="Genomic_DNA"/>
</dbReference>
<sequence length="215" mass="24772">MRKTTIILSTLILISCAAKNIDTDKINSLDYFEPVAFINLINKENTTTVNDSISQLVSHRLDSIVNEYSDRFRIRKRLEIRDPSLQKSFEKEVADLIFEKFINKNPKMNIPTPTIDSILQINNSRFTMLNVVTGFQRTKKNFRNQTLKSLGIGLLTLGSAIQIYSKNSITTYTLIFDSNGEKIVFENKTDLIESKPTKPSVLRSELIKTFRNYYF</sequence>
<keyword evidence="2" id="KW-1185">Reference proteome</keyword>
<dbReference type="RefSeq" id="WP_159302686.1">
    <property type="nucleotide sequence ID" value="NZ_LR733271.1"/>
</dbReference>
<dbReference type="PROSITE" id="PS51257">
    <property type="entry name" value="PROKAR_LIPOPROTEIN"/>
    <property type="match status" value="1"/>
</dbReference>
<accession>A0A653RLR8</accession>